<dbReference type="InterPro" id="IPR002293">
    <property type="entry name" value="AA/rel_permease1"/>
</dbReference>
<evidence type="ECO:0000256" key="4">
    <source>
        <dbReference type="ARBA" id="ARBA00023136"/>
    </source>
</evidence>
<accession>A0A836CNH3</accession>
<feature type="transmembrane region" description="Helical" evidence="6">
    <location>
        <begin position="213"/>
        <end position="230"/>
    </location>
</feature>
<dbReference type="PANTHER" id="PTHR43243">
    <property type="entry name" value="INNER MEMBRANE TRANSPORTER YGJI-RELATED"/>
    <property type="match status" value="1"/>
</dbReference>
<comment type="subcellular location">
    <subcellularLocation>
        <location evidence="1">Membrane</location>
        <topology evidence="1">Multi-pass membrane protein</topology>
    </subcellularLocation>
</comment>
<name>A0A836CNH3_9STRA</name>
<organism evidence="7 8">
    <name type="scientific">Tribonema minus</name>
    <dbReference type="NCBI Taxonomy" id="303371"/>
    <lineage>
        <taxon>Eukaryota</taxon>
        <taxon>Sar</taxon>
        <taxon>Stramenopiles</taxon>
        <taxon>Ochrophyta</taxon>
        <taxon>PX clade</taxon>
        <taxon>Xanthophyceae</taxon>
        <taxon>Tribonematales</taxon>
        <taxon>Tribonemataceae</taxon>
        <taxon>Tribonema</taxon>
    </lineage>
</organism>
<gene>
    <name evidence="7" type="ORF">JKP88DRAFT_271263</name>
</gene>
<dbReference type="EMBL" id="JAFCMP010000015">
    <property type="protein sequence ID" value="KAG5191738.1"/>
    <property type="molecule type" value="Genomic_DNA"/>
</dbReference>
<keyword evidence="2 6" id="KW-0812">Transmembrane</keyword>
<feature type="transmembrane region" description="Helical" evidence="6">
    <location>
        <begin position="282"/>
        <end position="301"/>
    </location>
</feature>
<evidence type="ECO:0000313" key="8">
    <source>
        <dbReference type="Proteomes" id="UP000664859"/>
    </source>
</evidence>
<feature type="transmembrane region" description="Helical" evidence="6">
    <location>
        <begin position="512"/>
        <end position="531"/>
    </location>
</feature>
<sequence length="667" mass="73773">MGPRDPPKATSPIRLKKDKLTGARTNDAPRYHTEHPLGGPTRGRLASYDSATLGLSRRVSDRVRLESWEFPGWGSHFRMTVPQDELRLIEEEHEKHHPKLGEWAATAICGNDILSSVLYVSGLVTSSAGWLSPVCLLMVAGLLYLYRFIYGEAISALPMNGGSYNVLINTTSKAIASFAACLAIISYIATGVVSAATAIAYLRTLWPELDAQLATVALLFFFACLMGYGISESSDVALGMFVLHVATLFALAVGAAAYACFETTTFHENIQRDFPDIIVGGNLVQGNWATALLFGFSSAMLGVSGFESSSQNMWMGVAVFNPVLCLLSFCVLQMDEIVAHRHSMLALMANRVGYWLSDRAGLLGYNTQSFNLGVAFEAWVSLDAFIVLSGAVLTAYVGITGLIRRMAMDRCLPQFLLRTNEWRGTNHFIIFGFFVLATTQVYLLRGDITLLSGVYTFAFLGVMSIFSSGCIILKFKRPKLPRDVTVSYAAIAIGLTFVLTAFVGNMISKPEILSYFSLYFIAVGLVVLSVFQRIRILKVNFLKEQISELRSQPYLFFCKADDLYTINKAILYVRENEQTDRLLVVHVSPDTEGGHIKALSNHIMMFDTMYPRIKISLLTVEGTFSPALIEWLSRELAVPKNMMFITCPDAVFKYKIEKLGGVRVITH</sequence>
<keyword evidence="4 6" id="KW-0472">Membrane</keyword>
<evidence type="ECO:0000313" key="7">
    <source>
        <dbReference type="EMBL" id="KAG5191738.1"/>
    </source>
</evidence>
<feature type="transmembrane region" description="Helical" evidence="6">
    <location>
        <begin position="313"/>
        <end position="332"/>
    </location>
</feature>
<feature type="region of interest" description="Disordered" evidence="5">
    <location>
        <begin position="1"/>
        <end position="45"/>
    </location>
</feature>
<evidence type="ECO:0000256" key="6">
    <source>
        <dbReference type="SAM" id="Phobius"/>
    </source>
</evidence>
<evidence type="ECO:0000256" key="3">
    <source>
        <dbReference type="ARBA" id="ARBA00022989"/>
    </source>
</evidence>
<dbReference type="GO" id="GO:0015171">
    <property type="term" value="F:amino acid transmembrane transporter activity"/>
    <property type="evidence" value="ECO:0007669"/>
    <property type="project" value="TreeGrafter"/>
</dbReference>
<feature type="transmembrane region" description="Helical" evidence="6">
    <location>
        <begin position="450"/>
        <end position="473"/>
    </location>
</feature>
<dbReference type="Gene3D" id="1.20.1740.10">
    <property type="entry name" value="Amino acid/polyamine transporter I"/>
    <property type="match status" value="1"/>
</dbReference>
<protein>
    <submittedName>
        <fullName evidence="7">Amino acid permease-domain-containing protein</fullName>
    </submittedName>
</protein>
<keyword evidence="8" id="KW-1185">Reference proteome</keyword>
<dbReference type="GO" id="GO:0016020">
    <property type="term" value="C:membrane"/>
    <property type="evidence" value="ECO:0007669"/>
    <property type="project" value="UniProtKB-SubCell"/>
</dbReference>
<feature type="transmembrane region" description="Helical" evidence="6">
    <location>
        <begin position="385"/>
        <end position="403"/>
    </location>
</feature>
<feature type="transmembrane region" description="Helical" evidence="6">
    <location>
        <begin position="174"/>
        <end position="201"/>
    </location>
</feature>
<dbReference type="Proteomes" id="UP000664859">
    <property type="component" value="Unassembled WGS sequence"/>
</dbReference>
<comment type="caution">
    <text evidence="7">The sequence shown here is derived from an EMBL/GenBank/DDBJ whole genome shotgun (WGS) entry which is preliminary data.</text>
</comment>
<dbReference type="Pfam" id="PF13520">
    <property type="entry name" value="AA_permease_2"/>
    <property type="match status" value="1"/>
</dbReference>
<evidence type="ECO:0000256" key="1">
    <source>
        <dbReference type="ARBA" id="ARBA00004141"/>
    </source>
</evidence>
<keyword evidence="3 6" id="KW-1133">Transmembrane helix</keyword>
<evidence type="ECO:0000256" key="2">
    <source>
        <dbReference type="ARBA" id="ARBA00022692"/>
    </source>
</evidence>
<dbReference type="PANTHER" id="PTHR43243:SF11">
    <property type="entry name" value="AMINO ACID PERMEASE_ SLC12A DOMAIN-CONTAINING PROTEIN"/>
    <property type="match status" value="1"/>
</dbReference>
<dbReference type="OrthoDB" id="1718410at2759"/>
<reference evidence="7" key="1">
    <citation type="submission" date="2021-02" db="EMBL/GenBank/DDBJ databases">
        <title>First Annotated Genome of the Yellow-green Alga Tribonema minus.</title>
        <authorList>
            <person name="Mahan K.M."/>
        </authorList>
    </citation>
    <scope>NUCLEOTIDE SEQUENCE</scope>
    <source>
        <strain evidence="7">UTEX B ZZ1240</strain>
    </source>
</reference>
<feature type="transmembrane region" description="Helical" evidence="6">
    <location>
        <begin position="236"/>
        <end position="261"/>
    </location>
</feature>
<proteinExistence type="predicted"/>
<feature type="transmembrane region" description="Helical" evidence="6">
    <location>
        <begin position="485"/>
        <end position="506"/>
    </location>
</feature>
<evidence type="ECO:0000256" key="5">
    <source>
        <dbReference type="SAM" id="MobiDB-lite"/>
    </source>
</evidence>
<feature type="transmembrane region" description="Helical" evidence="6">
    <location>
        <begin position="128"/>
        <end position="149"/>
    </location>
</feature>
<dbReference type="AlphaFoldDB" id="A0A836CNH3"/>
<feature type="transmembrane region" description="Helical" evidence="6">
    <location>
        <begin position="424"/>
        <end position="444"/>
    </location>
</feature>